<dbReference type="InterPro" id="IPR010982">
    <property type="entry name" value="Lambda_DNA-bd_dom_sf"/>
</dbReference>
<accession>A0ABU2U8W9</accession>
<dbReference type="CDD" id="cd00093">
    <property type="entry name" value="HTH_XRE"/>
    <property type="match status" value="1"/>
</dbReference>
<dbReference type="EMBL" id="JAVREY010000122">
    <property type="protein sequence ID" value="MDT0469673.1"/>
    <property type="molecule type" value="Genomic_DNA"/>
</dbReference>
<dbReference type="SMART" id="SM00530">
    <property type="entry name" value="HTH_XRE"/>
    <property type="match status" value="1"/>
</dbReference>
<dbReference type="InterPro" id="IPR052359">
    <property type="entry name" value="HTH-type_reg/antitoxin"/>
</dbReference>
<feature type="region of interest" description="Disordered" evidence="4">
    <location>
        <begin position="81"/>
        <end position="150"/>
    </location>
</feature>
<evidence type="ECO:0000256" key="2">
    <source>
        <dbReference type="ARBA" id="ARBA00023125"/>
    </source>
</evidence>
<keyword evidence="7" id="KW-1185">Reference proteome</keyword>
<feature type="compositionally biased region" description="Low complexity" evidence="4">
    <location>
        <begin position="119"/>
        <end position="149"/>
    </location>
</feature>
<dbReference type="InterPro" id="IPR001387">
    <property type="entry name" value="Cro/C1-type_HTH"/>
</dbReference>
<evidence type="ECO:0000313" key="6">
    <source>
        <dbReference type="EMBL" id="MDT0469673.1"/>
    </source>
</evidence>
<evidence type="ECO:0000313" key="7">
    <source>
        <dbReference type="Proteomes" id="UP001183809"/>
    </source>
</evidence>
<evidence type="ECO:0000256" key="4">
    <source>
        <dbReference type="SAM" id="MobiDB-lite"/>
    </source>
</evidence>
<gene>
    <name evidence="6" type="ORF">RM764_43220</name>
</gene>
<dbReference type="Proteomes" id="UP001183809">
    <property type="component" value="Unassembled WGS sequence"/>
</dbReference>
<evidence type="ECO:0000256" key="3">
    <source>
        <dbReference type="ARBA" id="ARBA00023163"/>
    </source>
</evidence>
<dbReference type="PANTHER" id="PTHR36511:SF3">
    <property type="entry name" value="ANTITOXIN HIGA-2"/>
    <property type="match status" value="1"/>
</dbReference>
<protein>
    <submittedName>
        <fullName evidence="6">Helix-turn-helix domain-containing protein</fullName>
    </submittedName>
</protein>
<evidence type="ECO:0000259" key="5">
    <source>
        <dbReference type="PROSITE" id="PS50943"/>
    </source>
</evidence>
<reference evidence="7" key="1">
    <citation type="submission" date="2023-07" db="EMBL/GenBank/DDBJ databases">
        <title>30 novel species of actinomycetes from the DSMZ collection.</title>
        <authorList>
            <person name="Nouioui I."/>
        </authorList>
    </citation>
    <scope>NUCLEOTIDE SEQUENCE [LARGE SCALE GENOMIC DNA]</scope>
    <source>
        <strain evidence="7">DSM 41699</strain>
    </source>
</reference>
<keyword evidence="2" id="KW-0238">DNA-binding</keyword>
<dbReference type="PANTHER" id="PTHR36511">
    <property type="entry name" value="MERR FAMILY BACTERIAL REGULATORY PROTEIN"/>
    <property type="match status" value="1"/>
</dbReference>
<sequence length="692" mass="73666">MSSELFDAVDALLSAAVTLPPPAERARLRAAHGLTQQQVAEALRVRRATVVAWEAGRSEPRPPQREAYARLLEKLAALHPATPDPAAEDAPPEPAEAVQEAPTAPAEATSDPSPPIPAAAPQAPRQAPPRAARSTPATAPAETPEAAPAYGNGPLVVLDADGTAYGVGGLLLDCPARTLPQLVDWALSAQLGSERLHRSGKDGDPLVVLTAGAAERLGLPPVLEDRRGLRLPETHPVVKQLARAKWQLTKRGFGPWPRIYRPAEDGRRRCVQLAVLPWGALDTRAWGAAADLPPAELARLLGDYATRVITPRGSAAVSGLELMTALRPPTRAVKDDATGQWVSGPLPGSLTAAVDPAPPEAPDDHPLAQGRPAGAALDEEAYDWIRNPELLTGAECAQPYAVGLDVNTAFLAAANRLTVGTGPAVHVDRPQFDRKMPGAWLVDLSALDLDPRLPSPFTPTGERPTGPAWYATPTVAYAAELGHQVQPLEAWIRPEHGAYLDPWYTRLRDAYLTTMANLGVTPDMDAAEFLDAMATHKKTDPGQAAVLSAIKATVKGGIGKLRERPQGMNWRPGERWPALDRPTWRPDIRAAVISTARVNMHRKMMKLAATGLFPLAILSDCVIYPSAGPSPLDLLPRTPDGKPLPGAFRLGVNPGMVKCEGTQPFTWAAEMLEAGHNAARHIKGTDSAPDGE</sequence>
<dbReference type="Pfam" id="PF01381">
    <property type="entry name" value="HTH_3"/>
    <property type="match status" value="1"/>
</dbReference>
<keyword evidence="3" id="KW-0804">Transcription</keyword>
<evidence type="ECO:0000256" key="1">
    <source>
        <dbReference type="ARBA" id="ARBA00023015"/>
    </source>
</evidence>
<proteinExistence type="predicted"/>
<dbReference type="SUPFAM" id="SSF47413">
    <property type="entry name" value="lambda repressor-like DNA-binding domains"/>
    <property type="match status" value="1"/>
</dbReference>
<keyword evidence="1" id="KW-0805">Transcription regulation</keyword>
<dbReference type="NCBIfam" id="NF047542">
    <property type="entry name" value="telomere_Tap"/>
    <property type="match status" value="1"/>
</dbReference>
<dbReference type="Gene3D" id="1.10.260.40">
    <property type="entry name" value="lambda repressor-like DNA-binding domains"/>
    <property type="match status" value="1"/>
</dbReference>
<organism evidence="6 7">
    <name type="scientific">Streptomyces gibsoniae</name>
    <dbReference type="NCBI Taxonomy" id="3075529"/>
    <lineage>
        <taxon>Bacteria</taxon>
        <taxon>Bacillati</taxon>
        <taxon>Actinomycetota</taxon>
        <taxon>Actinomycetes</taxon>
        <taxon>Kitasatosporales</taxon>
        <taxon>Streptomycetaceae</taxon>
        <taxon>Streptomyces</taxon>
    </lineage>
</organism>
<dbReference type="RefSeq" id="WP_311701098.1">
    <property type="nucleotide sequence ID" value="NZ_JAVREY010000122.1"/>
</dbReference>
<comment type="caution">
    <text evidence="6">The sequence shown here is derived from an EMBL/GenBank/DDBJ whole genome shotgun (WGS) entry which is preliminary data.</text>
</comment>
<name>A0ABU2U8W9_9ACTN</name>
<feature type="compositionally biased region" description="Low complexity" evidence="4">
    <location>
        <begin position="92"/>
        <end position="111"/>
    </location>
</feature>
<dbReference type="PROSITE" id="PS50943">
    <property type="entry name" value="HTH_CROC1"/>
    <property type="match status" value="1"/>
</dbReference>
<feature type="domain" description="HTH cro/C1-type" evidence="5">
    <location>
        <begin position="27"/>
        <end position="78"/>
    </location>
</feature>